<evidence type="ECO:0000313" key="3">
    <source>
        <dbReference type="Proteomes" id="UP000023152"/>
    </source>
</evidence>
<evidence type="ECO:0000259" key="1">
    <source>
        <dbReference type="PROSITE" id="PS50904"/>
    </source>
</evidence>
<accession>X6NNX4</accession>
<name>X6NNX4_RETFI</name>
<keyword evidence="3" id="KW-1185">Reference proteome</keyword>
<organism evidence="2 3">
    <name type="scientific">Reticulomyxa filosa</name>
    <dbReference type="NCBI Taxonomy" id="46433"/>
    <lineage>
        <taxon>Eukaryota</taxon>
        <taxon>Sar</taxon>
        <taxon>Rhizaria</taxon>
        <taxon>Retaria</taxon>
        <taxon>Foraminifera</taxon>
        <taxon>Monothalamids</taxon>
        <taxon>Reticulomyxidae</taxon>
        <taxon>Reticulomyxa</taxon>
    </lineage>
</organism>
<sequence length="215" mass="24951">MVKIFTNTHIFKFPWESWIEKRKNITKFVSVTNVWWQKYPNPHSLQVETADTIDRSLDKSTGELITRRLIAASLVPPSWMQSLGFPSYCYVLEEARVNPKTKEMVLRSVNVTGNSLLQIRETCRYTPCEKNPNEWTSYQQTAEIISGIPLFSTPIEGFSFSVHSSNAVKGLIAMEELCERWAKEGMEGFQKRLCNRLDMVLLMDNIHDIRKQRKS</sequence>
<reference evidence="2 3" key="1">
    <citation type="journal article" date="2013" name="Curr. Biol.">
        <title>The Genome of the Foraminiferan Reticulomyxa filosa.</title>
        <authorList>
            <person name="Glockner G."/>
            <person name="Hulsmann N."/>
            <person name="Schleicher M."/>
            <person name="Noegel A.A."/>
            <person name="Eichinger L."/>
            <person name="Gallinger C."/>
            <person name="Pawlowski J."/>
            <person name="Sierra R."/>
            <person name="Euteneuer U."/>
            <person name="Pillet L."/>
            <person name="Moustafa A."/>
            <person name="Platzer M."/>
            <person name="Groth M."/>
            <person name="Szafranski K."/>
            <person name="Schliwa M."/>
        </authorList>
    </citation>
    <scope>NUCLEOTIDE SEQUENCE [LARGE SCALE GENOMIC DNA]</scope>
</reference>
<protein>
    <recommendedName>
        <fullName evidence="1">PRELI/MSF1 domain-containing protein</fullName>
    </recommendedName>
</protein>
<evidence type="ECO:0000313" key="2">
    <source>
        <dbReference type="EMBL" id="ETO27970.1"/>
    </source>
</evidence>
<dbReference type="Pfam" id="PF04707">
    <property type="entry name" value="PRELI"/>
    <property type="match status" value="1"/>
</dbReference>
<comment type="caution">
    <text evidence="2">The sequence shown here is derived from an EMBL/GenBank/DDBJ whole genome shotgun (WGS) entry which is preliminary data.</text>
</comment>
<dbReference type="OrthoDB" id="407630at2759"/>
<gene>
    <name evidence="2" type="ORF">RFI_09164</name>
</gene>
<feature type="domain" description="PRELI/MSF1" evidence="1">
    <location>
        <begin position="15"/>
        <end position="186"/>
    </location>
</feature>
<dbReference type="AlphaFoldDB" id="X6NNX4"/>
<dbReference type="PANTHER" id="PTHR11158">
    <property type="entry name" value="MSF1/PX19 RELATED"/>
    <property type="match status" value="1"/>
</dbReference>
<dbReference type="GO" id="GO:0005758">
    <property type="term" value="C:mitochondrial intermembrane space"/>
    <property type="evidence" value="ECO:0007669"/>
    <property type="project" value="InterPro"/>
</dbReference>
<dbReference type="InterPro" id="IPR037365">
    <property type="entry name" value="Slowmo/Ups"/>
</dbReference>
<dbReference type="Proteomes" id="UP000023152">
    <property type="component" value="Unassembled WGS sequence"/>
</dbReference>
<dbReference type="PROSITE" id="PS50904">
    <property type="entry name" value="PRELI_MSF1"/>
    <property type="match status" value="1"/>
</dbReference>
<dbReference type="OMA" id="YCPWNEK"/>
<dbReference type="EMBL" id="ASPP01006943">
    <property type="protein sequence ID" value="ETO27970.1"/>
    <property type="molecule type" value="Genomic_DNA"/>
</dbReference>
<proteinExistence type="predicted"/>
<dbReference type="InterPro" id="IPR006797">
    <property type="entry name" value="PRELI/MSF1_dom"/>
</dbReference>